<keyword evidence="5" id="KW-1185">Reference proteome</keyword>
<evidence type="ECO:0000256" key="1">
    <source>
        <dbReference type="ARBA" id="ARBA00006739"/>
    </source>
</evidence>
<keyword evidence="2" id="KW-0812">Transmembrane</keyword>
<gene>
    <name evidence="4" type="ORF">J2S59_001558</name>
</gene>
<keyword evidence="2" id="KW-1133">Transmembrane helix</keyword>
<evidence type="ECO:0000313" key="5">
    <source>
        <dbReference type="Proteomes" id="UP001240447"/>
    </source>
</evidence>
<dbReference type="EMBL" id="JAUSQM010000001">
    <property type="protein sequence ID" value="MDP9821749.1"/>
    <property type="molecule type" value="Genomic_DNA"/>
</dbReference>
<sequence length="349" mass="37555">MPAQPSRVSGVLAPDAADLPISGAVPRPAPQRADGAHAWAELRVAAIIPCHNEAGAIEKVVRDLKHHVAGIDVYVYDNCSTDGTVEEAARAGAIVRHEPLKGKGNVVRRAFADVEADVYLLIDGDDTYDPAAAPAMITTLIEGNYDQVLGIRQQLAEAAGAYRPNHEWGNRVLNGVVGAIFGSNVGDMLSGYRVFSRRLVKSFPAVSREFEIETELTVHTLSLRAPTTTRPVGFRERAAGTESKLRTYRDGFKILGLILTLTRHERPMAFYGAVAALHMMLAVALGTPVIAQFLQTGMVPRMPTMATAIALGIVACLSITAGLILDGMRKTRHELSRLVYLQQSCVGAL</sequence>
<evidence type="ECO:0000313" key="4">
    <source>
        <dbReference type="EMBL" id="MDP9821749.1"/>
    </source>
</evidence>
<dbReference type="InterPro" id="IPR050256">
    <property type="entry name" value="Glycosyltransferase_2"/>
</dbReference>
<evidence type="ECO:0000259" key="3">
    <source>
        <dbReference type="Pfam" id="PF00535"/>
    </source>
</evidence>
<evidence type="ECO:0000256" key="2">
    <source>
        <dbReference type="SAM" id="Phobius"/>
    </source>
</evidence>
<reference evidence="4 5" key="1">
    <citation type="submission" date="2023-07" db="EMBL/GenBank/DDBJ databases">
        <title>Sequencing the genomes of 1000 actinobacteria strains.</title>
        <authorList>
            <person name="Klenk H.-P."/>
        </authorList>
    </citation>
    <scope>NUCLEOTIDE SEQUENCE [LARGE SCALE GENOMIC DNA]</scope>
    <source>
        <strain evidence="4 5">GD13</strain>
    </source>
</reference>
<proteinExistence type="inferred from homology"/>
<name>A0ABT9NMU7_9ACTN</name>
<organism evidence="4 5">
    <name type="scientific">Nocardioides massiliensis</name>
    <dbReference type="NCBI Taxonomy" id="1325935"/>
    <lineage>
        <taxon>Bacteria</taxon>
        <taxon>Bacillati</taxon>
        <taxon>Actinomycetota</taxon>
        <taxon>Actinomycetes</taxon>
        <taxon>Propionibacteriales</taxon>
        <taxon>Nocardioidaceae</taxon>
        <taxon>Nocardioides</taxon>
    </lineage>
</organism>
<dbReference type="InterPro" id="IPR001173">
    <property type="entry name" value="Glyco_trans_2-like"/>
</dbReference>
<feature type="domain" description="Glycosyltransferase 2-like" evidence="3">
    <location>
        <begin position="46"/>
        <end position="201"/>
    </location>
</feature>
<dbReference type="RefSeq" id="WP_306824985.1">
    <property type="nucleotide sequence ID" value="NZ_JAUSQM010000001.1"/>
</dbReference>
<dbReference type="Proteomes" id="UP001240447">
    <property type="component" value="Unassembled WGS sequence"/>
</dbReference>
<dbReference type="SUPFAM" id="SSF53448">
    <property type="entry name" value="Nucleotide-diphospho-sugar transferases"/>
    <property type="match status" value="1"/>
</dbReference>
<comment type="caution">
    <text evidence="4">The sequence shown here is derived from an EMBL/GenBank/DDBJ whole genome shotgun (WGS) entry which is preliminary data.</text>
</comment>
<keyword evidence="2" id="KW-0472">Membrane</keyword>
<dbReference type="PANTHER" id="PTHR48090:SF7">
    <property type="entry name" value="RFBJ PROTEIN"/>
    <property type="match status" value="1"/>
</dbReference>
<comment type="similarity">
    <text evidence="1">Belongs to the glycosyltransferase 2 family.</text>
</comment>
<dbReference type="CDD" id="cd04179">
    <property type="entry name" value="DPM_DPG-synthase_like"/>
    <property type="match status" value="1"/>
</dbReference>
<protein>
    <recommendedName>
        <fullName evidence="3">Glycosyltransferase 2-like domain-containing protein</fullName>
    </recommendedName>
</protein>
<accession>A0ABT9NMU7</accession>
<dbReference type="PANTHER" id="PTHR48090">
    <property type="entry name" value="UNDECAPRENYL-PHOSPHATE 4-DEOXY-4-FORMAMIDO-L-ARABINOSE TRANSFERASE-RELATED"/>
    <property type="match status" value="1"/>
</dbReference>
<feature type="transmembrane region" description="Helical" evidence="2">
    <location>
        <begin position="306"/>
        <end position="325"/>
    </location>
</feature>
<dbReference type="InterPro" id="IPR029044">
    <property type="entry name" value="Nucleotide-diphossugar_trans"/>
</dbReference>
<feature type="transmembrane region" description="Helical" evidence="2">
    <location>
        <begin position="269"/>
        <end position="294"/>
    </location>
</feature>
<dbReference type="Gene3D" id="3.90.550.10">
    <property type="entry name" value="Spore Coat Polysaccharide Biosynthesis Protein SpsA, Chain A"/>
    <property type="match status" value="1"/>
</dbReference>
<dbReference type="Pfam" id="PF00535">
    <property type="entry name" value="Glycos_transf_2"/>
    <property type="match status" value="1"/>
</dbReference>